<proteinExistence type="predicted"/>
<accession>A0A5S6PZX8</accession>
<dbReference type="PANTHER" id="PTHR10334">
    <property type="entry name" value="CYSTEINE-RICH SECRETORY PROTEIN-RELATED"/>
    <property type="match status" value="1"/>
</dbReference>
<dbReference type="InterPro" id="IPR014044">
    <property type="entry name" value="CAP_dom"/>
</dbReference>
<dbReference type="CDD" id="cd05380">
    <property type="entry name" value="CAP_euk"/>
    <property type="match status" value="1"/>
</dbReference>
<sequence>MIRTNLLLVVLAISEANTFENPFTATEKIELIKNHNVVRALPGALYMECILGWNDHLQEYAQNLANKCDPGRPSNSRHGIAYYRNNRTTIDANTFTRALYHAFGAYYNYSAGSCINDDEDCKNGFQMVWQQGGYIGCGRANCKSTQLAVCAYTHKAVYQMKPFLAAPMNNGTPYPPCSVCTSEMSTCVDDLCCRAQ</sequence>
<dbReference type="WBParaSite" id="TMUE_3000012214.1">
    <property type="protein sequence ID" value="TMUE_3000012214.1"/>
    <property type="gene ID" value="WBGene00301502"/>
</dbReference>
<feature type="chain" id="PRO_5044624228" evidence="1">
    <location>
        <begin position="19"/>
        <end position="196"/>
    </location>
</feature>
<evidence type="ECO:0000313" key="4">
    <source>
        <dbReference type="WBParaSite" id="TMUE_0000000540.1"/>
    </source>
</evidence>
<name>A0A5S6PZX8_TRIMR</name>
<feature type="signal peptide" evidence="1">
    <location>
        <begin position="1"/>
        <end position="18"/>
    </location>
</feature>
<dbReference type="Proteomes" id="UP000046395">
    <property type="component" value="Unassembled WGS sequence"/>
</dbReference>
<reference evidence="3" key="1">
    <citation type="submission" date="2014-03" db="EMBL/GenBank/DDBJ databases">
        <title>The whipworm genome and dual-species transcriptomics of an intimate host-pathogen interaction.</title>
        <authorList>
            <person name="Foth B.J."/>
            <person name="Tsai I.J."/>
            <person name="Reid A.J."/>
            <person name="Bancroft A.J."/>
            <person name="Nichol S."/>
            <person name="Tracey A."/>
            <person name="Holroyd N."/>
            <person name="Cotton J.A."/>
            <person name="Stanley E.J."/>
            <person name="Zarowiecki M."/>
            <person name="Liu J.Z."/>
            <person name="Huckvale T."/>
            <person name="Cooper P.J."/>
            <person name="Grencis R.K."/>
            <person name="Berriman M."/>
        </authorList>
    </citation>
    <scope>NUCLEOTIDE SEQUENCE [LARGE SCALE GENOMIC DNA]</scope>
    <source>
        <strain evidence="3">Edinburgh</strain>
    </source>
</reference>
<dbReference type="Pfam" id="PF00188">
    <property type="entry name" value="CAP"/>
    <property type="match status" value="1"/>
</dbReference>
<dbReference type="InterPro" id="IPR035940">
    <property type="entry name" value="CAP_sf"/>
</dbReference>
<dbReference type="Gene3D" id="3.40.33.10">
    <property type="entry name" value="CAP"/>
    <property type="match status" value="1"/>
</dbReference>
<dbReference type="InterPro" id="IPR001283">
    <property type="entry name" value="CRISP-related"/>
</dbReference>
<reference evidence="4 5" key="2">
    <citation type="submission" date="2019-12" db="UniProtKB">
        <authorList>
            <consortium name="WormBaseParasite"/>
        </authorList>
    </citation>
    <scope>IDENTIFICATION</scope>
</reference>
<evidence type="ECO:0000259" key="2">
    <source>
        <dbReference type="SMART" id="SM00198"/>
    </source>
</evidence>
<dbReference type="WBParaSite" id="TMUE_0000000540.1">
    <property type="protein sequence ID" value="TMUE_0000000540.1"/>
    <property type="gene ID" value="WBGene00296480"/>
</dbReference>
<feature type="domain" description="SCP" evidence="2">
    <location>
        <begin position="26"/>
        <end position="160"/>
    </location>
</feature>
<dbReference type="SMART" id="SM00198">
    <property type="entry name" value="SCP"/>
    <property type="match status" value="1"/>
</dbReference>
<dbReference type="SUPFAM" id="SSF55797">
    <property type="entry name" value="PR-1-like"/>
    <property type="match status" value="1"/>
</dbReference>
<evidence type="ECO:0000313" key="5">
    <source>
        <dbReference type="WBParaSite" id="TMUE_3000012214.1"/>
    </source>
</evidence>
<evidence type="ECO:0000256" key="1">
    <source>
        <dbReference type="SAM" id="SignalP"/>
    </source>
</evidence>
<dbReference type="AlphaFoldDB" id="A0A5S6PZX8"/>
<protein>
    <submittedName>
        <fullName evidence="4 5">SCP domain-containing protein</fullName>
    </submittedName>
</protein>
<evidence type="ECO:0000313" key="3">
    <source>
        <dbReference type="Proteomes" id="UP000046395"/>
    </source>
</evidence>
<organism evidence="3 4">
    <name type="scientific">Trichuris muris</name>
    <name type="common">Mouse whipworm</name>
    <dbReference type="NCBI Taxonomy" id="70415"/>
    <lineage>
        <taxon>Eukaryota</taxon>
        <taxon>Metazoa</taxon>
        <taxon>Ecdysozoa</taxon>
        <taxon>Nematoda</taxon>
        <taxon>Enoplea</taxon>
        <taxon>Dorylaimia</taxon>
        <taxon>Trichinellida</taxon>
        <taxon>Trichuridae</taxon>
        <taxon>Trichuris</taxon>
    </lineage>
</organism>
<keyword evidence="1" id="KW-0732">Signal</keyword>
<keyword evidence="3" id="KW-1185">Reference proteome</keyword>
<dbReference type="STRING" id="70415.A0A5S6PZX8"/>